<accession>A0A918FXH4</accession>
<organism evidence="3 4">
    <name type="scientific">Streptomyces humidus</name>
    <dbReference type="NCBI Taxonomy" id="52259"/>
    <lineage>
        <taxon>Bacteria</taxon>
        <taxon>Bacillati</taxon>
        <taxon>Actinomycetota</taxon>
        <taxon>Actinomycetes</taxon>
        <taxon>Kitasatosporales</taxon>
        <taxon>Streptomycetaceae</taxon>
        <taxon>Streptomyces</taxon>
    </lineage>
</organism>
<dbReference type="PANTHER" id="PTHR46268">
    <property type="entry name" value="STRESS RESPONSE PROTEIN NHAX"/>
    <property type="match status" value="1"/>
</dbReference>
<dbReference type="AlphaFoldDB" id="A0A918FXH4"/>
<gene>
    <name evidence="3" type="ORF">GCM10010269_39090</name>
</gene>
<evidence type="ECO:0000313" key="3">
    <source>
        <dbReference type="EMBL" id="GGR96440.1"/>
    </source>
</evidence>
<reference evidence="3" key="1">
    <citation type="journal article" date="2014" name="Int. J. Syst. Evol. Microbiol.">
        <title>Complete genome sequence of Corynebacterium casei LMG S-19264T (=DSM 44701T), isolated from a smear-ripened cheese.</title>
        <authorList>
            <consortium name="US DOE Joint Genome Institute (JGI-PGF)"/>
            <person name="Walter F."/>
            <person name="Albersmeier A."/>
            <person name="Kalinowski J."/>
            <person name="Ruckert C."/>
        </authorList>
    </citation>
    <scope>NUCLEOTIDE SEQUENCE</scope>
    <source>
        <strain evidence="3">JCM 4386</strain>
    </source>
</reference>
<dbReference type="InterPro" id="IPR006015">
    <property type="entry name" value="Universal_stress_UspA"/>
</dbReference>
<dbReference type="PRINTS" id="PR01438">
    <property type="entry name" value="UNVRSLSTRESS"/>
</dbReference>
<comment type="caution">
    <text evidence="3">The sequence shown here is derived from an EMBL/GenBank/DDBJ whole genome shotgun (WGS) entry which is preliminary data.</text>
</comment>
<evidence type="ECO:0000313" key="4">
    <source>
        <dbReference type="Proteomes" id="UP000606194"/>
    </source>
</evidence>
<evidence type="ECO:0000256" key="1">
    <source>
        <dbReference type="ARBA" id="ARBA00008791"/>
    </source>
</evidence>
<evidence type="ECO:0000259" key="2">
    <source>
        <dbReference type="Pfam" id="PF00582"/>
    </source>
</evidence>
<dbReference type="InterPro" id="IPR006016">
    <property type="entry name" value="UspA"/>
</dbReference>
<dbReference type="Gene3D" id="3.40.50.620">
    <property type="entry name" value="HUPs"/>
    <property type="match status" value="2"/>
</dbReference>
<feature type="domain" description="UspA" evidence="2">
    <location>
        <begin position="24"/>
        <end position="143"/>
    </location>
</feature>
<dbReference type="EMBL" id="BMTL01000015">
    <property type="protein sequence ID" value="GGR96440.1"/>
    <property type="molecule type" value="Genomic_DNA"/>
</dbReference>
<proteinExistence type="inferred from homology"/>
<keyword evidence="4" id="KW-1185">Reference proteome</keyword>
<sequence length="296" mass="31207">MPTARGASAGQALDEGEGPAMTLRHIAVGVDGSVISVRALDWAAAEAERHGVALRVLYAVADRDEAAPVLRSAASRTRRRHPGLPVTTVAVEGGAVHALARESAGADLTVVGTRGLGALTGTAFGSVGTRLAALARGPLLVVRGDHPCDDGRDVLLGLEDDTDAEAAAYAFQEAERRGVRLRVVHSWSRRHITPELPSLVTARSPGQERPAREARAEEAVPRYALARLRDMHPDVVVDARTVRAAPADVLLEATREAAVAVIGAHRRTSVFGPRLGPVAHVLMHRARCPVVLVPHG</sequence>
<feature type="domain" description="UspA" evidence="2">
    <location>
        <begin position="154"/>
        <end position="294"/>
    </location>
</feature>
<dbReference type="SUPFAM" id="SSF52402">
    <property type="entry name" value="Adenine nucleotide alpha hydrolases-like"/>
    <property type="match status" value="2"/>
</dbReference>
<dbReference type="InterPro" id="IPR014729">
    <property type="entry name" value="Rossmann-like_a/b/a_fold"/>
</dbReference>
<protein>
    <submittedName>
        <fullName evidence="3">Universal stress protein</fullName>
    </submittedName>
</protein>
<dbReference type="Proteomes" id="UP000606194">
    <property type="component" value="Unassembled WGS sequence"/>
</dbReference>
<name>A0A918FXH4_9ACTN</name>
<dbReference type="PANTHER" id="PTHR46268:SF6">
    <property type="entry name" value="UNIVERSAL STRESS PROTEIN UP12"/>
    <property type="match status" value="1"/>
</dbReference>
<reference evidence="3" key="2">
    <citation type="submission" date="2020-09" db="EMBL/GenBank/DDBJ databases">
        <authorList>
            <person name="Sun Q."/>
            <person name="Ohkuma M."/>
        </authorList>
    </citation>
    <scope>NUCLEOTIDE SEQUENCE</scope>
    <source>
        <strain evidence="3">JCM 4386</strain>
    </source>
</reference>
<comment type="similarity">
    <text evidence="1">Belongs to the universal stress protein A family.</text>
</comment>
<dbReference type="Pfam" id="PF00582">
    <property type="entry name" value="Usp"/>
    <property type="match status" value="2"/>
</dbReference>